<organism evidence="1 2">
    <name type="scientific">Candidatus Coproplasma avicola</name>
    <dbReference type="NCBI Taxonomy" id="2840744"/>
    <lineage>
        <taxon>Bacteria</taxon>
        <taxon>Bacillati</taxon>
        <taxon>Bacillota</taxon>
        <taxon>Clostridia</taxon>
        <taxon>Eubacteriales</taxon>
        <taxon>Candidatus Coproplasma</taxon>
    </lineage>
</organism>
<keyword evidence="1" id="KW-0808">Transferase</keyword>
<dbReference type="Proteomes" id="UP000823913">
    <property type="component" value="Unassembled WGS sequence"/>
</dbReference>
<reference evidence="1" key="2">
    <citation type="journal article" date="2021" name="PeerJ">
        <title>Extensive microbial diversity within the chicken gut microbiome revealed by metagenomics and culture.</title>
        <authorList>
            <person name="Gilroy R."/>
            <person name="Ravi A."/>
            <person name="Getino M."/>
            <person name="Pursley I."/>
            <person name="Horton D.L."/>
            <person name="Alikhan N.F."/>
            <person name="Baker D."/>
            <person name="Gharbi K."/>
            <person name="Hall N."/>
            <person name="Watson M."/>
            <person name="Adriaenssens E.M."/>
            <person name="Foster-Nyarko E."/>
            <person name="Jarju S."/>
            <person name="Secka A."/>
            <person name="Antonio M."/>
            <person name="Oren A."/>
            <person name="Chaudhuri R.R."/>
            <person name="La Ragione R."/>
            <person name="Hildebrand F."/>
            <person name="Pallen M.J."/>
        </authorList>
    </citation>
    <scope>NUCLEOTIDE SEQUENCE</scope>
    <source>
        <strain evidence="1">ChiW16-3235</strain>
    </source>
</reference>
<protein>
    <submittedName>
        <fullName evidence="1">Cytidylate kinase-like family protein</fullName>
    </submittedName>
</protein>
<keyword evidence="1" id="KW-0418">Kinase</keyword>
<proteinExistence type="predicted"/>
<accession>A0A9D1J8D7</accession>
<dbReference type="SUPFAM" id="SSF52540">
    <property type="entry name" value="P-loop containing nucleoside triphosphate hydrolases"/>
    <property type="match status" value="1"/>
</dbReference>
<dbReference type="EMBL" id="DVHK01000018">
    <property type="protein sequence ID" value="HIR66574.1"/>
    <property type="molecule type" value="Genomic_DNA"/>
</dbReference>
<evidence type="ECO:0000313" key="2">
    <source>
        <dbReference type="Proteomes" id="UP000823913"/>
    </source>
</evidence>
<gene>
    <name evidence="1" type="ORF">IAB94_00835</name>
</gene>
<name>A0A9D1J8D7_9FIRM</name>
<dbReference type="AlphaFoldDB" id="A0A9D1J8D7"/>
<dbReference type="Gene3D" id="3.40.50.300">
    <property type="entry name" value="P-loop containing nucleotide triphosphate hydrolases"/>
    <property type="match status" value="1"/>
</dbReference>
<comment type="caution">
    <text evidence="1">The sequence shown here is derived from an EMBL/GenBank/DDBJ whole genome shotgun (WGS) entry which is preliminary data.</text>
</comment>
<sequence>MIITVSRQFGSGGREVGKRLADALGLTYYDKELVTEISNHTDLNESYVSSVLESGGFRNYAFTFGRTMPFVSTTPAPVTDVLVAQQKIIKAIGEKGNCVIVGRSADVILKDFKPFRLFIYADNDSKIARCRARAPEGEHYTDKQMIRRFKEIDSGRRKLHDLLGVHPWGDKAGYDLMINTTNVNIKAIIPALAEYIKNSTK</sequence>
<evidence type="ECO:0000313" key="1">
    <source>
        <dbReference type="EMBL" id="HIR66574.1"/>
    </source>
</evidence>
<dbReference type="GO" id="GO:0016301">
    <property type="term" value="F:kinase activity"/>
    <property type="evidence" value="ECO:0007669"/>
    <property type="project" value="UniProtKB-KW"/>
</dbReference>
<dbReference type="Pfam" id="PF13189">
    <property type="entry name" value="Cytidylate_kin2"/>
    <property type="match status" value="1"/>
</dbReference>
<dbReference type="InterPro" id="IPR027417">
    <property type="entry name" value="P-loop_NTPase"/>
</dbReference>
<reference evidence="1" key="1">
    <citation type="submission" date="2020-10" db="EMBL/GenBank/DDBJ databases">
        <authorList>
            <person name="Gilroy R."/>
        </authorList>
    </citation>
    <scope>NUCLEOTIDE SEQUENCE</scope>
    <source>
        <strain evidence="1">ChiW16-3235</strain>
    </source>
</reference>